<feature type="region of interest" description="Disordered" evidence="1">
    <location>
        <begin position="191"/>
        <end position="251"/>
    </location>
</feature>
<gene>
    <name evidence="3" type="ORF">GP486_000423</name>
</gene>
<name>A0A9P8LHT3_9PEZI</name>
<feature type="transmembrane region" description="Helical" evidence="2">
    <location>
        <begin position="111"/>
        <end position="132"/>
    </location>
</feature>
<reference evidence="3" key="1">
    <citation type="submission" date="2021-03" db="EMBL/GenBank/DDBJ databases">
        <title>Comparative genomics and phylogenomic investigation of the class Geoglossomycetes provide insights into ecological specialization and systematics.</title>
        <authorList>
            <person name="Melie T."/>
            <person name="Pirro S."/>
            <person name="Miller A.N."/>
            <person name="Quandt A."/>
        </authorList>
    </citation>
    <scope>NUCLEOTIDE SEQUENCE</scope>
    <source>
        <strain evidence="3">CAQ_001_2017</strain>
    </source>
</reference>
<keyword evidence="2" id="KW-0812">Transmembrane</keyword>
<feature type="region of interest" description="Disordered" evidence="1">
    <location>
        <begin position="140"/>
        <end position="171"/>
    </location>
</feature>
<dbReference type="AlphaFoldDB" id="A0A9P8LHT3"/>
<sequence>MPRRLLQHFVGVLPFVSFPPSWHGSPYFGKDGGMMARADFLSTERKWGLWPTPVGGVSCCFTSTSGLGVSADFIPKTIPSSVAVATITNVVFSYQFPLAPQSPGLSTGAKAGIGVGVGCAVLVILSLLYVLFMKKRKERQNVAGQEQPDVAVADPIGKDSVGSPSPPALPPLPPFHYAHRDDPDVSFHGQQYRTAGPYADPRTRVRQEGIFPLRPGAPPPSLSSTPSELPHYTQRHHLPPELGDSTYRERW</sequence>
<evidence type="ECO:0000313" key="3">
    <source>
        <dbReference type="EMBL" id="KAH0566170.1"/>
    </source>
</evidence>
<evidence type="ECO:0000313" key="4">
    <source>
        <dbReference type="Proteomes" id="UP000750711"/>
    </source>
</evidence>
<accession>A0A9P8LHT3</accession>
<keyword evidence="4" id="KW-1185">Reference proteome</keyword>
<proteinExistence type="predicted"/>
<dbReference type="Proteomes" id="UP000750711">
    <property type="component" value="Unassembled WGS sequence"/>
</dbReference>
<evidence type="ECO:0000256" key="2">
    <source>
        <dbReference type="SAM" id="Phobius"/>
    </source>
</evidence>
<comment type="caution">
    <text evidence="3">The sequence shown here is derived from an EMBL/GenBank/DDBJ whole genome shotgun (WGS) entry which is preliminary data.</text>
</comment>
<dbReference type="EMBL" id="JAGHQM010000028">
    <property type="protein sequence ID" value="KAH0566170.1"/>
    <property type="molecule type" value="Genomic_DNA"/>
</dbReference>
<evidence type="ECO:0008006" key="5">
    <source>
        <dbReference type="Google" id="ProtNLM"/>
    </source>
</evidence>
<evidence type="ECO:0000256" key="1">
    <source>
        <dbReference type="SAM" id="MobiDB-lite"/>
    </source>
</evidence>
<protein>
    <recommendedName>
        <fullName evidence="5">Transmembrane protein</fullName>
    </recommendedName>
</protein>
<keyword evidence="2" id="KW-0472">Membrane</keyword>
<keyword evidence="2" id="KW-1133">Transmembrane helix</keyword>
<organism evidence="3 4">
    <name type="scientific">Trichoglossum hirsutum</name>
    <dbReference type="NCBI Taxonomy" id="265104"/>
    <lineage>
        <taxon>Eukaryota</taxon>
        <taxon>Fungi</taxon>
        <taxon>Dikarya</taxon>
        <taxon>Ascomycota</taxon>
        <taxon>Pezizomycotina</taxon>
        <taxon>Geoglossomycetes</taxon>
        <taxon>Geoglossales</taxon>
        <taxon>Geoglossaceae</taxon>
        <taxon>Trichoglossum</taxon>
    </lineage>
</organism>